<organism evidence="2 3">
    <name type="scientific">Rhodosalinus halophilus</name>
    <dbReference type="NCBI Taxonomy" id="2259333"/>
    <lineage>
        <taxon>Bacteria</taxon>
        <taxon>Pseudomonadati</taxon>
        <taxon>Pseudomonadota</taxon>
        <taxon>Alphaproteobacteria</taxon>
        <taxon>Rhodobacterales</taxon>
        <taxon>Paracoccaceae</taxon>
        <taxon>Rhodosalinus</taxon>
    </lineage>
</organism>
<feature type="signal peptide" evidence="1">
    <location>
        <begin position="1"/>
        <end position="26"/>
    </location>
</feature>
<keyword evidence="3" id="KW-1185">Reference proteome</keyword>
<keyword evidence="1" id="KW-0732">Signal</keyword>
<evidence type="ECO:0000256" key="1">
    <source>
        <dbReference type="SAM" id="SignalP"/>
    </source>
</evidence>
<dbReference type="Proteomes" id="UP000253370">
    <property type="component" value="Unassembled WGS sequence"/>
</dbReference>
<gene>
    <name evidence="2" type="ORF">DRV85_05810</name>
</gene>
<feature type="chain" id="PRO_5017082105" evidence="1">
    <location>
        <begin position="27"/>
        <end position="172"/>
    </location>
</feature>
<name>A0A365UAU1_9RHOB</name>
<comment type="caution">
    <text evidence="2">The sequence shown here is derived from an EMBL/GenBank/DDBJ whole genome shotgun (WGS) entry which is preliminary data.</text>
</comment>
<dbReference type="EMBL" id="QNTQ01000005">
    <property type="protein sequence ID" value="RBI86269.1"/>
    <property type="molecule type" value="Genomic_DNA"/>
</dbReference>
<accession>A0A365UAU1</accession>
<evidence type="ECO:0000313" key="3">
    <source>
        <dbReference type="Proteomes" id="UP000253370"/>
    </source>
</evidence>
<reference evidence="2 3" key="1">
    <citation type="submission" date="2018-07" db="EMBL/GenBank/DDBJ databases">
        <title>Rhodosalinus sp. strain E84T genomic sequence and assembly.</title>
        <authorList>
            <person name="Liu Z.-W."/>
            <person name="Lu D.-C."/>
        </authorList>
    </citation>
    <scope>NUCLEOTIDE SEQUENCE [LARGE SCALE GENOMIC DNA]</scope>
    <source>
        <strain evidence="2 3">E84</strain>
    </source>
</reference>
<dbReference type="RefSeq" id="WP_113288506.1">
    <property type="nucleotide sequence ID" value="NZ_QNTQ01000005.1"/>
</dbReference>
<evidence type="ECO:0000313" key="2">
    <source>
        <dbReference type="EMBL" id="RBI86269.1"/>
    </source>
</evidence>
<protein>
    <submittedName>
        <fullName evidence="2">Uncharacterized protein</fullName>
    </submittedName>
</protein>
<proteinExistence type="predicted"/>
<sequence>MRRILGPTLGIALAATAAFPAASQQAAGTVEGTLQLEDARWFVRPGGGDLPRSYWREGPDGYEVQLAAFPTREAEQAEGAIVIRLRAEGEPDALEARAPMVRMPRRDATWRSVAKNTFLSLVEAQRTGDALAVAGSVVGRLTIEAAEGTAAEDFRTVDAEFQATVYRDRQGE</sequence>
<dbReference type="AlphaFoldDB" id="A0A365UAU1"/>